<accession>A0A3U4YSP9</accession>
<protein>
    <submittedName>
        <fullName evidence="1">Nucleotidyltransferase</fullName>
    </submittedName>
</protein>
<dbReference type="GO" id="GO:0016740">
    <property type="term" value="F:transferase activity"/>
    <property type="evidence" value="ECO:0007669"/>
    <property type="project" value="UniProtKB-KW"/>
</dbReference>
<reference evidence="1" key="1">
    <citation type="submission" date="2018-08" db="EMBL/GenBank/DDBJ databases">
        <authorList>
            <consortium name="GenomeTrakr network: Whole genome sequencing for foodborne pathogen traceback"/>
        </authorList>
    </citation>
    <scope>NUCLEOTIDE SEQUENCE</scope>
    <source>
        <strain evidence="1">FDA00003824</strain>
    </source>
</reference>
<keyword evidence="1" id="KW-0808">Transferase</keyword>
<dbReference type="EMBL" id="AAITFY010000002">
    <property type="protein sequence ID" value="ECH8330218.1"/>
    <property type="molecule type" value="Genomic_DNA"/>
</dbReference>
<dbReference type="AlphaFoldDB" id="A0A3U4YSP9"/>
<comment type="caution">
    <text evidence="1">The sequence shown here is derived from an EMBL/GenBank/DDBJ whole genome shotgun (WGS) entry which is preliminary data.</text>
</comment>
<sequence length="334" mass="37991">MPYQVSTAFNSLMNNFVNLDADETRNGRRSRDWLVDEQLTRFPDKDDEFPLLSTTPKMWFGSFSRRTKIRELDDIDMMIVMHAEGSTYTQSGKTFYISPGANSRFQNYLNETGEWVNSRRVVNKFVSSLKSVPQYSAADSKRQGEAATLNLKSYTWNFDIVPAFLTKPDTNGNTFYLIPDGNGNWKQTDPRIDKDRATRVNQKHNGNVLNVIRLVKYWKRKRGVPAIGSYLLETIMLNYYDKLAKDSMSGSLGIEFADALQVLASAIVGYVGDQKNFQGDINHLSSEEQKKVREMALEDANNAKEALSIEFTDPEKSGKIWQKVLGKDFPVGNV</sequence>
<evidence type="ECO:0000313" key="1">
    <source>
        <dbReference type="EMBL" id="ECH8330218.1"/>
    </source>
</evidence>
<name>A0A3U4YSP9_SALET</name>
<dbReference type="Gene3D" id="3.30.460.90">
    <property type="match status" value="1"/>
</dbReference>
<gene>
    <name evidence="1" type="ORF">RU16_03850</name>
</gene>
<proteinExistence type="predicted"/>
<organism evidence="1">
    <name type="scientific">Salmonella enterica I</name>
    <dbReference type="NCBI Taxonomy" id="59201"/>
    <lineage>
        <taxon>Bacteria</taxon>
        <taxon>Pseudomonadati</taxon>
        <taxon>Pseudomonadota</taxon>
        <taxon>Gammaproteobacteria</taxon>
        <taxon>Enterobacterales</taxon>
        <taxon>Enterobacteriaceae</taxon>
        <taxon>Salmonella</taxon>
    </lineage>
</organism>